<proteinExistence type="predicted"/>
<reference evidence="1" key="1">
    <citation type="submission" date="2021-02" db="EMBL/GenBank/DDBJ databases">
        <authorList>
            <person name="Nowell W R."/>
        </authorList>
    </citation>
    <scope>NUCLEOTIDE SEQUENCE</scope>
</reference>
<dbReference type="Proteomes" id="UP000663864">
    <property type="component" value="Unassembled WGS sequence"/>
</dbReference>
<name>A0A814NAK2_9BILA</name>
<dbReference type="EMBL" id="CAJNOT010000825">
    <property type="protein sequence ID" value="CAF1088911.1"/>
    <property type="molecule type" value="Genomic_DNA"/>
</dbReference>
<comment type="caution">
    <text evidence="1">The sequence shown here is derived from an EMBL/GenBank/DDBJ whole genome shotgun (WGS) entry which is preliminary data.</text>
</comment>
<dbReference type="AlphaFoldDB" id="A0A814NAK2"/>
<gene>
    <name evidence="1" type="ORF">ZHD862_LOCUS16983</name>
</gene>
<evidence type="ECO:0000313" key="1">
    <source>
        <dbReference type="EMBL" id="CAF1088911.1"/>
    </source>
</evidence>
<organism evidence="1 2">
    <name type="scientific">Rotaria sordida</name>
    <dbReference type="NCBI Taxonomy" id="392033"/>
    <lineage>
        <taxon>Eukaryota</taxon>
        <taxon>Metazoa</taxon>
        <taxon>Spiralia</taxon>
        <taxon>Gnathifera</taxon>
        <taxon>Rotifera</taxon>
        <taxon>Eurotatoria</taxon>
        <taxon>Bdelloidea</taxon>
        <taxon>Philodinida</taxon>
        <taxon>Philodinidae</taxon>
        <taxon>Rotaria</taxon>
    </lineage>
</organism>
<sequence length="107" mass="12443">MLCTLHDLGPLLAKFLKVNTYEDAHLGPLDEHPDIKRVFGYEPTQRHQPIPIMTSGDVISLFIDFQARFKRNLAFGEFLDELVNSYRLQTRKELGLYCKSFPYLIQV</sequence>
<protein>
    <submittedName>
        <fullName evidence="1">Uncharacterized protein</fullName>
    </submittedName>
</protein>
<evidence type="ECO:0000313" key="2">
    <source>
        <dbReference type="Proteomes" id="UP000663864"/>
    </source>
</evidence>
<accession>A0A814NAK2</accession>